<dbReference type="SUPFAM" id="SSF53756">
    <property type="entry name" value="UDP-Glycosyltransferase/glycogen phosphorylase"/>
    <property type="match status" value="1"/>
</dbReference>
<name>A0A9C9ELB1_UNCW3</name>
<reference evidence="3" key="1">
    <citation type="journal article" date="2020" name="mSystems">
        <title>Genome- and Community-Level Interaction Insights into Carbon Utilization and Element Cycling Functions of Hydrothermarchaeota in Hydrothermal Sediment.</title>
        <authorList>
            <person name="Zhou Z."/>
            <person name="Liu Y."/>
            <person name="Xu W."/>
            <person name="Pan J."/>
            <person name="Luo Z.H."/>
            <person name="Li M."/>
        </authorList>
    </citation>
    <scope>NUCLEOTIDE SEQUENCE</scope>
    <source>
        <strain evidence="3">HyVt-388</strain>
    </source>
</reference>
<dbReference type="Proteomes" id="UP000885826">
    <property type="component" value="Unassembled WGS sequence"/>
</dbReference>
<sequence>MNQIKKRYKICQIVRHAQIAGTEKHVFLLAENMSKEYFDINVCTFEHGVLVDRLKAQGVNTYVIPYNHIITHFLKLIKFLRRHKFDIVHSHSGGYACIAAKIAGCKRIIYTKHGVGFTLKELKKISFIRKMRNWIIDRCVDVYIALTKHDKLILRKFLNIPSRKVVVIYNGVPDISFKETGKKRFEDRPVVGTVARLVKQKGIEYLIKAVPLIRDKYKNLSVLIVGCGSEEEHLKDLVHRYGLEKTVRFLGYIENPLEIISSFDVFLLPSLWEGFPYVLLEAMYLKKPIVATDIFGIKEVIENNKSGILVKVRSPESISEAVLYLLGNREKALKLGESAYKRVLSCFSLEKTIAQIERLYYTIIKNKRFSQLVE</sequence>
<feature type="domain" description="Glycosyl transferase family 1" evidence="1">
    <location>
        <begin position="182"/>
        <end position="342"/>
    </location>
</feature>
<dbReference type="GO" id="GO:0016757">
    <property type="term" value="F:glycosyltransferase activity"/>
    <property type="evidence" value="ECO:0007669"/>
    <property type="project" value="InterPro"/>
</dbReference>
<evidence type="ECO:0000259" key="2">
    <source>
        <dbReference type="Pfam" id="PF13439"/>
    </source>
</evidence>
<dbReference type="Gene3D" id="3.40.50.2000">
    <property type="entry name" value="Glycogen Phosphorylase B"/>
    <property type="match status" value="2"/>
</dbReference>
<dbReference type="PANTHER" id="PTHR12526">
    <property type="entry name" value="GLYCOSYLTRANSFERASE"/>
    <property type="match status" value="1"/>
</dbReference>
<evidence type="ECO:0000313" key="4">
    <source>
        <dbReference type="Proteomes" id="UP000885826"/>
    </source>
</evidence>
<dbReference type="CDD" id="cd03808">
    <property type="entry name" value="GT4_CapM-like"/>
    <property type="match status" value="1"/>
</dbReference>
<feature type="domain" description="Glycosyltransferase subfamily 4-like N-terminal" evidence="2">
    <location>
        <begin position="21"/>
        <end position="172"/>
    </location>
</feature>
<dbReference type="InterPro" id="IPR001296">
    <property type="entry name" value="Glyco_trans_1"/>
</dbReference>
<proteinExistence type="predicted"/>
<evidence type="ECO:0000259" key="1">
    <source>
        <dbReference type="Pfam" id="PF00534"/>
    </source>
</evidence>
<protein>
    <submittedName>
        <fullName evidence="3">Glycosyltransferase family 1 protein</fullName>
    </submittedName>
</protein>
<dbReference type="EMBL" id="DRIG01000025">
    <property type="protein sequence ID" value="HEC77926.1"/>
    <property type="molecule type" value="Genomic_DNA"/>
</dbReference>
<comment type="caution">
    <text evidence="3">The sequence shown here is derived from an EMBL/GenBank/DDBJ whole genome shotgun (WGS) entry which is preliminary data.</text>
</comment>
<dbReference type="PANTHER" id="PTHR12526:SF630">
    <property type="entry name" value="GLYCOSYLTRANSFERASE"/>
    <property type="match status" value="1"/>
</dbReference>
<gene>
    <name evidence="3" type="ORF">ENI34_02135</name>
</gene>
<dbReference type="Pfam" id="PF00534">
    <property type="entry name" value="Glycos_transf_1"/>
    <property type="match status" value="1"/>
</dbReference>
<dbReference type="InterPro" id="IPR028098">
    <property type="entry name" value="Glyco_trans_4-like_N"/>
</dbReference>
<dbReference type="Pfam" id="PF13439">
    <property type="entry name" value="Glyco_transf_4"/>
    <property type="match status" value="1"/>
</dbReference>
<dbReference type="AlphaFoldDB" id="A0A9C9ELB1"/>
<accession>A0A9C9ELB1</accession>
<organism evidence="3 4">
    <name type="scientific">candidate division WOR-3 bacterium</name>
    <dbReference type="NCBI Taxonomy" id="2052148"/>
    <lineage>
        <taxon>Bacteria</taxon>
        <taxon>Bacteria division WOR-3</taxon>
    </lineage>
</organism>
<evidence type="ECO:0000313" key="3">
    <source>
        <dbReference type="EMBL" id="HEC77926.1"/>
    </source>
</evidence>